<evidence type="ECO:0000313" key="2">
    <source>
        <dbReference type="EMBL" id="SHJ67023.1"/>
    </source>
</evidence>
<proteinExistence type="predicted"/>
<accession>A0A1M6L737</accession>
<dbReference type="RefSeq" id="WP_072905798.1">
    <property type="nucleotide sequence ID" value="NZ_FRAI01000005.1"/>
</dbReference>
<sequence length="177" mass="19504">MLFKKLLGSLLGLLVVILGGIFLVIASGFGKFPSQMLNFIASMEGSIEYIFLFLTVVLLGFLYICLNLQGKGQPTSILVPSELGEVRISLESIDSLVHQAVKTVKGIKDLKTKVILRENGLFIYVKVVLYGDRNIPELSEQMQGIIQDHVYKISGVNVSEVKVLIENVATDFKTKVS</sequence>
<dbReference type="Proteomes" id="UP000243547">
    <property type="component" value="Unassembled WGS sequence"/>
</dbReference>
<keyword evidence="3" id="KW-1185">Reference proteome</keyword>
<keyword evidence="1" id="KW-0472">Membrane</keyword>
<dbReference type="EMBL" id="FRAI01000005">
    <property type="protein sequence ID" value="SHJ67023.1"/>
    <property type="molecule type" value="Genomic_DNA"/>
</dbReference>
<gene>
    <name evidence="2" type="ORF">SAMN02745227_00399</name>
</gene>
<protein>
    <submittedName>
        <fullName evidence="2">Uncharacterized conserved protein YloU, alkaline shock protein (Asp23) family</fullName>
    </submittedName>
</protein>
<dbReference type="AlphaFoldDB" id="A0A1M6L737"/>
<feature type="transmembrane region" description="Helical" evidence="1">
    <location>
        <begin position="50"/>
        <end position="68"/>
    </location>
</feature>
<organism evidence="2 3">
    <name type="scientific">Anaerobranca californiensis DSM 14826</name>
    <dbReference type="NCBI Taxonomy" id="1120989"/>
    <lineage>
        <taxon>Bacteria</taxon>
        <taxon>Bacillati</taxon>
        <taxon>Bacillota</taxon>
        <taxon>Clostridia</taxon>
        <taxon>Eubacteriales</taxon>
        <taxon>Proteinivoracaceae</taxon>
        <taxon>Anaerobranca</taxon>
    </lineage>
</organism>
<dbReference type="OrthoDB" id="1716040at2"/>
<keyword evidence="1" id="KW-1133">Transmembrane helix</keyword>
<evidence type="ECO:0000313" key="3">
    <source>
        <dbReference type="Proteomes" id="UP000243547"/>
    </source>
</evidence>
<name>A0A1M6L737_9FIRM</name>
<dbReference type="STRING" id="1120989.SAMN02745227_00399"/>
<dbReference type="NCBIfam" id="NF033218">
    <property type="entry name" value="anchor_AmaP"/>
    <property type="match status" value="1"/>
</dbReference>
<reference evidence="3" key="1">
    <citation type="submission" date="2016-11" db="EMBL/GenBank/DDBJ databases">
        <authorList>
            <person name="Varghese N."/>
            <person name="Submissions S."/>
        </authorList>
    </citation>
    <scope>NUCLEOTIDE SEQUENCE [LARGE SCALE GENOMIC DNA]</scope>
    <source>
        <strain evidence="3">DSM 14826</strain>
    </source>
</reference>
<evidence type="ECO:0000256" key="1">
    <source>
        <dbReference type="SAM" id="Phobius"/>
    </source>
</evidence>
<keyword evidence="1" id="KW-0812">Transmembrane</keyword>